<accession>A0A1D8IKM2</accession>
<dbReference type="Gene3D" id="3.30.450.40">
    <property type="match status" value="1"/>
</dbReference>
<dbReference type="Pfam" id="PF08447">
    <property type="entry name" value="PAS_3"/>
    <property type="match status" value="1"/>
</dbReference>
<dbReference type="InterPro" id="IPR013655">
    <property type="entry name" value="PAS_fold_3"/>
</dbReference>
<dbReference type="AlphaFoldDB" id="A0A1D8IKM2"/>
<sequence length="484" mass="54173">MNAHPPRGSGGTSQAWLLDLHQLVVAHFEDMDAFAEACLEAGRRLLELETGIISHIDGDDYRIVYLQSPLPDIRPGGCFSLHETSCEAVVRERRTLCHTDASDPPQLSLSHPVYRGKAPLTTYISTPVTVDGVLYGTLNFSDSRPRQRPFDADQIMLVELMAGLIGRFIERNVRDRKRDELARHLVERQSMLDMSFNHAIIGKAIVDVANSHILDVNPTLCRMLGYPREALIDSTFERITHPDDRGLTAPEIRKLVRGKHDAFEMEKRYLHQDGHIVEAYVGITVIRDADGQPRYLSGELLDITARKTSETALREAYRDLAHLSITDALTGLHNRRSLDEVLNKETARARRSHIPLSLILLDIDHFKRYNDAFGHPAGDQALRQSARLITESIRTTDLAARYGGEEFAIVLPDTPGDHAAVLAERCRRAFLDEPWDHHDSPLTASFGVATLTDAMTDAHALLQRTDEALYDAKAQGRNRVIVAG</sequence>
<feature type="domain" description="PAS" evidence="4">
    <location>
        <begin position="205"/>
        <end position="259"/>
    </location>
</feature>
<dbReference type="KEGG" id="aprs:BI364_02505"/>
<dbReference type="SUPFAM" id="SSF55073">
    <property type="entry name" value="Nucleotide cyclase"/>
    <property type="match status" value="1"/>
</dbReference>
<dbReference type="InterPro" id="IPR029016">
    <property type="entry name" value="GAF-like_dom_sf"/>
</dbReference>
<feature type="domain" description="PAC" evidence="5">
    <location>
        <begin position="263"/>
        <end position="315"/>
    </location>
</feature>
<dbReference type="InterPro" id="IPR000014">
    <property type="entry name" value="PAS"/>
</dbReference>
<dbReference type="Proteomes" id="UP000095401">
    <property type="component" value="Chromosome"/>
</dbReference>
<dbReference type="RefSeq" id="WP_070077413.1">
    <property type="nucleotide sequence ID" value="NZ_CP017415.1"/>
</dbReference>
<comment type="catalytic activity">
    <reaction evidence="3">
        <text>2 GTP = 3',3'-c-di-GMP + 2 diphosphate</text>
        <dbReference type="Rhea" id="RHEA:24898"/>
        <dbReference type="ChEBI" id="CHEBI:33019"/>
        <dbReference type="ChEBI" id="CHEBI:37565"/>
        <dbReference type="ChEBI" id="CHEBI:58805"/>
        <dbReference type="EC" id="2.7.7.65"/>
    </reaction>
</comment>
<dbReference type="InterPro" id="IPR043128">
    <property type="entry name" value="Rev_trsase/Diguanyl_cyclase"/>
</dbReference>
<comment type="cofactor">
    <cofactor evidence="1">
        <name>Mg(2+)</name>
        <dbReference type="ChEBI" id="CHEBI:18420"/>
    </cofactor>
</comment>
<dbReference type="Pfam" id="PF13185">
    <property type="entry name" value="GAF_2"/>
    <property type="match status" value="1"/>
</dbReference>
<gene>
    <name evidence="7" type="ORF">BI364_02505</name>
</gene>
<dbReference type="CDD" id="cd00130">
    <property type="entry name" value="PAS"/>
    <property type="match status" value="1"/>
</dbReference>
<organism evidence="7 8">
    <name type="scientific">Acidihalobacter yilgarnensis</name>
    <dbReference type="NCBI Taxonomy" id="2819280"/>
    <lineage>
        <taxon>Bacteria</taxon>
        <taxon>Pseudomonadati</taxon>
        <taxon>Pseudomonadota</taxon>
        <taxon>Gammaproteobacteria</taxon>
        <taxon>Chromatiales</taxon>
        <taxon>Ectothiorhodospiraceae</taxon>
        <taxon>Acidihalobacter</taxon>
    </lineage>
</organism>
<dbReference type="Gene3D" id="3.30.70.270">
    <property type="match status" value="1"/>
</dbReference>
<keyword evidence="8" id="KW-1185">Reference proteome</keyword>
<dbReference type="InterPro" id="IPR050469">
    <property type="entry name" value="Diguanylate_Cyclase"/>
</dbReference>
<dbReference type="SMART" id="SM00086">
    <property type="entry name" value="PAC"/>
    <property type="match status" value="1"/>
</dbReference>
<dbReference type="InterPro" id="IPR001610">
    <property type="entry name" value="PAC"/>
</dbReference>
<reference evidence="8" key="1">
    <citation type="submission" date="2016-09" db="EMBL/GenBank/DDBJ databases">
        <title>Acidihalobacter prosperus F5.</title>
        <authorList>
            <person name="Khaleque H.N."/>
            <person name="Ramsay J.P."/>
            <person name="Kaksonen A.H."/>
            <person name="Boxall N.J."/>
            <person name="Watkin E.L.J."/>
        </authorList>
    </citation>
    <scope>NUCLEOTIDE SEQUENCE [LARGE SCALE GENOMIC DNA]</scope>
    <source>
        <strain evidence="8">F5</strain>
    </source>
</reference>
<evidence type="ECO:0000256" key="3">
    <source>
        <dbReference type="ARBA" id="ARBA00034247"/>
    </source>
</evidence>
<evidence type="ECO:0000313" key="7">
    <source>
        <dbReference type="EMBL" id="AOU97023.1"/>
    </source>
</evidence>
<dbReference type="SMART" id="SM00065">
    <property type="entry name" value="GAF"/>
    <property type="match status" value="1"/>
</dbReference>
<dbReference type="CDD" id="cd01949">
    <property type="entry name" value="GGDEF"/>
    <property type="match status" value="1"/>
</dbReference>
<name>A0A1D8IKM2_9GAMM</name>
<dbReference type="PROSITE" id="PS50887">
    <property type="entry name" value="GGDEF"/>
    <property type="match status" value="1"/>
</dbReference>
<dbReference type="NCBIfam" id="TIGR00229">
    <property type="entry name" value="sensory_box"/>
    <property type="match status" value="1"/>
</dbReference>
<dbReference type="SUPFAM" id="SSF55781">
    <property type="entry name" value="GAF domain-like"/>
    <property type="match status" value="1"/>
</dbReference>
<dbReference type="GO" id="GO:0052621">
    <property type="term" value="F:diguanylate cyclase activity"/>
    <property type="evidence" value="ECO:0007669"/>
    <property type="project" value="UniProtKB-EC"/>
</dbReference>
<dbReference type="InterPro" id="IPR035965">
    <property type="entry name" value="PAS-like_dom_sf"/>
</dbReference>
<dbReference type="EMBL" id="CP017415">
    <property type="protein sequence ID" value="AOU97023.1"/>
    <property type="molecule type" value="Genomic_DNA"/>
</dbReference>
<dbReference type="SMART" id="SM00091">
    <property type="entry name" value="PAS"/>
    <property type="match status" value="2"/>
</dbReference>
<dbReference type="InterPro" id="IPR000700">
    <property type="entry name" value="PAS-assoc_C"/>
</dbReference>
<proteinExistence type="predicted"/>
<dbReference type="Gene3D" id="3.30.450.20">
    <property type="entry name" value="PAS domain"/>
    <property type="match status" value="1"/>
</dbReference>
<dbReference type="InterPro" id="IPR003018">
    <property type="entry name" value="GAF"/>
</dbReference>
<dbReference type="InterPro" id="IPR029787">
    <property type="entry name" value="Nucleotide_cyclase"/>
</dbReference>
<dbReference type="FunFam" id="3.30.70.270:FF:000001">
    <property type="entry name" value="Diguanylate cyclase domain protein"/>
    <property type="match status" value="1"/>
</dbReference>
<dbReference type="NCBIfam" id="TIGR00254">
    <property type="entry name" value="GGDEF"/>
    <property type="match status" value="1"/>
</dbReference>
<dbReference type="PROSITE" id="PS50112">
    <property type="entry name" value="PAS"/>
    <property type="match status" value="1"/>
</dbReference>
<dbReference type="EC" id="2.7.7.65" evidence="2"/>
<dbReference type="InterPro" id="IPR000160">
    <property type="entry name" value="GGDEF_dom"/>
</dbReference>
<dbReference type="SMART" id="SM00267">
    <property type="entry name" value="GGDEF"/>
    <property type="match status" value="1"/>
</dbReference>
<feature type="domain" description="GGDEF" evidence="6">
    <location>
        <begin position="354"/>
        <end position="484"/>
    </location>
</feature>
<evidence type="ECO:0000259" key="5">
    <source>
        <dbReference type="PROSITE" id="PS50113"/>
    </source>
</evidence>
<dbReference type="PROSITE" id="PS50113">
    <property type="entry name" value="PAC"/>
    <property type="match status" value="1"/>
</dbReference>
<dbReference type="PANTHER" id="PTHR45138">
    <property type="entry name" value="REGULATORY COMPONENTS OF SENSORY TRANSDUCTION SYSTEM"/>
    <property type="match status" value="1"/>
</dbReference>
<evidence type="ECO:0000256" key="1">
    <source>
        <dbReference type="ARBA" id="ARBA00001946"/>
    </source>
</evidence>
<protein>
    <recommendedName>
        <fullName evidence="2">diguanylate cyclase</fullName>
        <ecNumber evidence="2">2.7.7.65</ecNumber>
    </recommendedName>
</protein>
<evidence type="ECO:0000256" key="2">
    <source>
        <dbReference type="ARBA" id="ARBA00012528"/>
    </source>
</evidence>
<evidence type="ECO:0000259" key="4">
    <source>
        <dbReference type="PROSITE" id="PS50112"/>
    </source>
</evidence>
<evidence type="ECO:0000313" key="8">
    <source>
        <dbReference type="Proteomes" id="UP000095401"/>
    </source>
</evidence>
<dbReference type="SUPFAM" id="SSF55785">
    <property type="entry name" value="PYP-like sensor domain (PAS domain)"/>
    <property type="match status" value="1"/>
</dbReference>
<dbReference type="PANTHER" id="PTHR45138:SF9">
    <property type="entry name" value="DIGUANYLATE CYCLASE DGCM-RELATED"/>
    <property type="match status" value="1"/>
</dbReference>
<evidence type="ECO:0000259" key="6">
    <source>
        <dbReference type="PROSITE" id="PS50887"/>
    </source>
</evidence>
<dbReference type="Pfam" id="PF00990">
    <property type="entry name" value="GGDEF"/>
    <property type="match status" value="1"/>
</dbReference>